<dbReference type="GO" id="GO:0005576">
    <property type="term" value="C:extracellular region"/>
    <property type="evidence" value="ECO:0007669"/>
    <property type="project" value="UniProtKB-SubCell"/>
</dbReference>
<keyword evidence="22" id="KW-1185">Reference proteome</keyword>
<evidence type="ECO:0000256" key="7">
    <source>
        <dbReference type="ARBA" id="ARBA00022729"/>
    </source>
</evidence>
<feature type="region of interest" description="Disordered" evidence="16">
    <location>
        <begin position="535"/>
        <end position="576"/>
    </location>
</feature>
<evidence type="ECO:0000256" key="13">
    <source>
        <dbReference type="ARBA" id="ARBA00023326"/>
    </source>
</evidence>
<dbReference type="Proteomes" id="UP000812966">
    <property type="component" value="Unassembled WGS sequence"/>
</dbReference>
<feature type="domain" description="Glycoside hydrolase family 31 N-terminal" evidence="19">
    <location>
        <begin position="110"/>
        <end position="277"/>
    </location>
</feature>
<evidence type="ECO:0000256" key="3">
    <source>
        <dbReference type="ARBA" id="ARBA00007806"/>
    </source>
</evidence>
<evidence type="ECO:0000256" key="9">
    <source>
        <dbReference type="ARBA" id="ARBA00023180"/>
    </source>
</evidence>
<accession>A0A8K0NR62</accession>
<dbReference type="GO" id="GO:0008422">
    <property type="term" value="F:beta-glucosidase activity"/>
    <property type="evidence" value="ECO:0007669"/>
    <property type="project" value="UniProtKB-EC"/>
</dbReference>
<dbReference type="InterPro" id="IPR030458">
    <property type="entry name" value="Glyco_hydro_31_AS"/>
</dbReference>
<feature type="compositionally biased region" description="Polar residues" evidence="16">
    <location>
        <begin position="535"/>
        <end position="569"/>
    </location>
</feature>
<feature type="domain" description="Glycoside hydrolase family 31 TIM barrel" evidence="18">
    <location>
        <begin position="322"/>
        <end position="768"/>
    </location>
</feature>
<evidence type="ECO:0000256" key="10">
    <source>
        <dbReference type="ARBA" id="ARBA00023277"/>
    </source>
</evidence>
<comment type="catalytic activity">
    <reaction evidence="1">
        <text>Hydrolysis of terminal, non-reducing beta-D-glucosyl residues with release of beta-D-glucose.</text>
        <dbReference type="EC" id="3.2.1.21"/>
    </reaction>
</comment>
<evidence type="ECO:0000259" key="20">
    <source>
        <dbReference type="Pfam" id="PF21365"/>
    </source>
</evidence>
<dbReference type="SUPFAM" id="SSF74650">
    <property type="entry name" value="Galactose mutarotase-like"/>
    <property type="match status" value="1"/>
</dbReference>
<dbReference type="Gene3D" id="3.20.20.80">
    <property type="entry name" value="Glycosidases"/>
    <property type="match status" value="2"/>
</dbReference>
<feature type="region of interest" description="Disordered" evidence="16">
    <location>
        <begin position="29"/>
        <end position="54"/>
    </location>
</feature>
<evidence type="ECO:0000256" key="15">
    <source>
        <dbReference type="RuleBase" id="RU361185"/>
    </source>
</evidence>
<comment type="similarity">
    <text evidence="3 15">Belongs to the glycosyl hydrolase 31 family.</text>
</comment>
<dbReference type="InterPro" id="IPR011013">
    <property type="entry name" value="Gal_mutarotase_sf_dom"/>
</dbReference>
<dbReference type="InterPro" id="IPR000322">
    <property type="entry name" value="Glyco_hydro_31_TIM"/>
</dbReference>
<dbReference type="Gene3D" id="2.60.40.1180">
    <property type="entry name" value="Golgi alpha-mannosidase II"/>
    <property type="match status" value="2"/>
</dbReference>
<evidence type="ECO:0000256" key="11">
    <source>
        <dbReference type="ARBA" id="ARBA00023295"/>
    </source>
</evidence>
<dbReference type="GO" id="GO:0071555">
    <property type="term" value="P:cell wall organization"/>
    <property type="evidence" value="ECO:0007669"/>
    <property type="project" value="UniProtKB-KW"/>
</dbReference>
<evidence type="ECO:0000259" key="18">
    <source>
        <dbReference type="Pfam" id="PF01055"/>
    </source>
</evidence>
<comment type="function">
    <text evidence="14">Glucosidase involved in the degradation of cellulosic biomass. Has both alpha- and beta-glucosidase activity.</text>
</comment>
<keyword evidence="10" id="KW-0119">Carbohydrate metabolism</keyword>
<protein>
    <recommendedName>
        <fullName evidence="5">Probable alpha/beta-glucosidase agdC</fullName>
        <ecNumber evidence="4">3.2.1.21</ecNumber>
    </recommendedName>
</protein>
<feature type="domain" description="Glycosyl hydrolase family 31 C-terminal" evidence="20">
    <location>
        <begin position="777"/>
        <end position="865"/>
    </location>
</feature>
<evidence type="ECO:0000313" key="22">
    <source>
        <dbReference type="Proteomes" id="UP000812966"/>
    </source>
</evidence>
<keyword evidence="13" id="KW-0624">Polysaccharide degradation</keyword>
<organism evidence="21 22">
    <name type="scientific">Filobasidium floriforme</name>
    <dbReference type="NCBI Taxonomy" id="5210"/>
    <lineage>
        <taxon>Eukaryota</taxon>
        <taxon>Fungi</taxon>
        <taxon>Dikarya</taxon>
        <taxon>Basidiomycota</taxon>
        <taxon>Agaricomycotina</taxon>
        <taxon>Tremellomycetes</taxon>
        <taxon>Filobasidiales</taxon>
        <taxon>Filobasidiaceae</taxon>
        <taxon>Filobasidium</taxon>
    </lineage>
</organism>
<evidence type="ECO:0000256" key="8">
    <source>
        <dbReference type="ARBA" id="ARBA00022801"/>
    </source>
</evidence>
<keyword evidence="8 15" id="KW-0378">Hydrolase</keyword>
<dbReference type="Pfam" id="PF21365">
    <property type="entry name" value="Glyco_hydro_31_3rd"/>
    <property type="match status" value="1"/>
</dbReference>
<comment type="caution">
    <text evidence="21">The sequence shown here is derived from an EMBL/GenBank/DDBJ whole genome shotgun (WGS) entry which is preliminary data.</text>
</comment>
<evidence type="ECO:0000256" key="2">
    <source>
        <dbReference type="ARBA" id="ARBA00004613"/>
    </source>
</evidence>
<evidence type="ECO:0000256" key="5">
    <source>
        <dbReference type="ARBA" id="ARBA00014002"/>
    </source>
</evidence>
<keyword evidence="12" id="KW-0961">Cell wall biogenesis/degradation</keyword>
<evidence type="ECO:0000256" key="1">
    <source>
        <dbReference type="ARBA" id="ARBA00000448"/>
    </source>
</evidence>
<evidence type="ECO:0000256" key="4">
    <source>
        <dbReference type="ARBA" id="ARBA00012744"/>
    </source>
</evidence>
<dbReference type="SUPFAM" id="SSF51445">
    <property type="entry name" value="(Trans)glycosidases"/>
    <property type="match status" value="1"/>
</dbReference>
<dbReference type="PANTHER" id="PTHR22762:SF67">
    <property type="entry name" value="ALPHA_BETA-GLUCOSIDASE AGDC-RELATED"/>
    <property type="match status" value="1"/>
</dbReference>
<feature type="compositionally biased region" description="Polar residues" evidence="16">
    <location>
        <begin position="35"/>
        <end position="51"/>
    </location>
</feature>
<dbReference type="EMBL" id="JABELV010000041">
    <property type="protein sequence ID" value="KAG7562006.1"/>
    <property type="molecule type" value="Genomic_DNA"/>
</dbReference>
<dbReference type="AlphaFoldDB" id="A0A8K0NR62"/>
<evidence type="ECO:0000313" key="21">
    <source>
        <dbReference type="EMBL" id="KAG7562006.1"/>
    </source>
</evidence>
<dbReference type="EC" id="3.2.1.21" evidence="4"/>
<reference evidence="21" key="1">
    <citation type="submission" date="2020-04" db="EMBL/GenBank/DDBJ databases">
        <title>Analysis of mating type loci in Filobasidium floriforme.</title>
        <authorList>
            <person name="Nowrousian M."/>
        </authorList>
    </citation>
    <scope>NUCLEOTIDE SEQUENCE</scope>
    <source>
        <strain evidence="21">CBS 6242</strain>
    </source>
</reference>
<dbReference type="GO" id="GO:0030246">
    <property type="term" value="F:carbohydrate binding"/>
    <property type="evidence" value="ECO:0007669"/>
    <property type="project" value="InterPro"/>
</dbReference>
<dbReference type="InterPro" id="IPR013780">
    <property type="entry name" value="Glyco_hydro_b"/>
</dbReference>
<dbReference type="SUPFAM" id="SSF51011">
    <property type="entry name" value="Glycosyl hydrolase domain"/>
    <property type="match status" value="1"/>
</dbReference>
<proteinExistence type="inferred from homology"/>
<dbReference type="InterPro" id="IPR025887">
    <property type="entry name" value="Glyco_hydro_31_N_dom"/>
</dbReference>
<dbReference type="PANTHER" id="PTHR22762">
    <property type="entry name" value="ALPHA-GLUCOSIDASE"/>
    <property type="match status" value="1"/>
</dbReference>
<sequence>MKSFTATLATLAVAGLATATPIYQLGGGQLRPRQEQQGNNDTESSTETAPVSSDPAIINIPSPIQHTGDVDACQGYQLTSANVIEGGVDGQLQLIGNCTAYGPDYNTLDLKVRFETDDRLRVQIRDSDGRAHVVPTQVDYAIGAWSPISEDGSGGVTNETSNLVFDWEENPFSFAISRKDDGAVLFNTSGAALIFEEQYLRLRTSLPENSHIQGLGQHNDNFSLPIEMENYTRTIWARDAYGLPTYTNLYGAHPVFINQITGENPSAYGVFLLNSNGMDVKFPESGRYLEYNVLGGILDLYFFAGPTPAEASKQYVQAIGFPAEVPYWSLGFHQCRYGTNDIVEAAETVANYSAAGIPLQIQWFRRWIMTLDPDRFELAKVQYFVDQLTSRGQNMIMMVDPAVATGRIEDDVSNYSTLQNGYRDGVFYKDPENSNQTYEGVVWPGPTAFPDFTDERARQWWTDEMVAFFDPENGVNISGVWIDMNEPASFLPYLEANVQRISAEREVPPVRPAPRVLEATVEGFERFTAGMNVSTPFDNSNTSTTTKRNVISTSQRPVARQSQESNETMADTVDPGLDSQWLYPPYRIQDRRAAPSMQNADGSGLKNISDFTVRTDIVQANGARTYDEHNLYGAMHGLVTREAELARNPDKKPFIIARSSFSGTGTHNGNWLGDSTSTWEQYIQVIRQNLLFAAFGGPVVGADTGGFGGNCTETLLARWAWLGAFNTFYRNHNEIGSIGQEFYRYPLSTVAGKAAIKTRLRLLDYIYTFIHKTHTDGTPAMWPLSWVHPEDANTISIEHQFYFGPALMVSPVVAENSTSVIFYVPNATYYDFFDLTPVQGTGSEITMDEVGYETIPLHILGGSIIPLRTGAANTTDQNRQLPFHIVVAPDASGEASGELRLDDGISLDVGDNFSDVTMDFTNDTLTIGGTFGYDGSSIVEMVVFAGQTENKTISLDGQQAANQFYDSEKQTISAWNLDLALGEHSVTLE</sequence>
<gene>
    <name evidence="21" type="ORF">FFLO_02561</name>
</gene>
<feature type="chain" id="PRO_5035424200" description="Probable alpha/beta-glucosidase agdC" evidence="17">
    <location>
        <begin position="20"/>
        <end position="989"/>
    </location>
</feature>
<dbReference type="Gene3D" id="2.60.40.1760">
    <property type="entry name" value="glycosyl hydrolase (family 31)"/>
    <property type="match status" value="1"/>
</dbReference>
<keyword evidence="7 17" id="KW-0732">Signal</keyword>
<dbReference type="PROSITE" id="PS00129">
    <property type="entry name" value="GLYCOSYL_HYDROL_F31_1"/>
    <property type="match status" value="1"/>
</dbReference>
<dbReference type="InterPro" id="IPR017853">
    <property type="entry name" value="GH"/>
</dbReference>
<evidence type="ECO:0000256" key="16">
    <source>
        <dbReference type="SAM" id="MobiDB-lite"/>
    </source>
</evidence>
<dbReference type="CDD" id="cd14752">
    <property type="entry name" value="GH31_N"/>
    <property type="match status" value="1"/>
</dbReference>
<evidence type="ECO:0000259" key="19">
    <source>
        <dbReference type="Pfam" id="PF13802"/>
    </source>
</evidence>
<keyword evidence="9" id="KW-0325">Glycoprotein</keyword>
<keyword evidence="6" id="KW-0964">Secreted</keyword>
<evidence type="ECO:0000256" key="17">
    <source>
        <dbReference type="SAM" id="SignalP"/>
    </source>
</evidence>
<comment type="subcellular location">
    <subcellularLocation>
        <location evidence="2">Secreted</location>
    </subcellularLocation>
</comment>
<evidence type="ECO:0000256" key="12">
    <source>
        <dbReference type="ARBA" id="ARBA00023316"/>
    </source>
</evidence>
<dbReference type="InterPro" id="IPR048395">
    <property type="entry name" value="Glyco_hydro_31_C"/>
</dbReference>
<dbReference type="Pfam" id="PF01055">
    <property type="entry name" value="Glyco_hydro_31_2nd"/>
    <property type="match status" value="1"/>
</dbReference>
<name>A0A8K0NR62_9TREE</name>
<dbReference type="GO" id="GO:0000272">
    <property type="term" value="P:polysaccharide catabolic process"/>
    <property type="evidence" value="ECO:0007669"/>
    <property type="project" value="UniProtKB-KW"/>
</dbReference>
<evidence type="ECO:0000256" key="6">
    <source>
        <dbReference type="ARBA" id="ARBA00022525"/>
    </source>
</evidence>
<keyword evidence="11 15" id="KW-0326">Glycosidase</keyword>
<dbReference type="Pfam" id="PF13802">
    <property type="entry name" value="Gal_mutarotas_2"/>
    <property type="match status" value="1"/>
</dbReference>
<feature type="signal peptide" evidence="17">
    <location>
        <begin position="1"/>
        <end position="19"/>
    </location>
</feature>
<evidence type="ECO:0000256" key="14">
    <source>
        <dbReference type="ARBA" id="ARBA00025512"/>
    </source>
</evidence>